<proteinExistence type="predicted"/>
<dbReference type="Proteomes" id="UP001139646">
    <property type="component" value="Unassembled WGS sequence"/>
</dbReference>
<gene>
    <name evidence="1" type="ORF">L3081_25070</name>
</gene>
<organism evidence="1 2">
    <name type="scientific">Colwellia maritima</name>
    <dbReference type="NCBI Taxonomy" id="2912588"/>
    <lineage>
        <taxon>Bacteria</taxon>
        <taxon>Pseudomonadati</taxon>
        <taxon>Pseudomonadota</taxon>
        <taxon>Gammaproteobacteria</taxon>
        <taxon>Alteromonadales</taxon>
        <taxon>Colwelliaceae</taxon>
        <taxon>Colwellia</taxon>
    </lineage>
</organism>
<sequence>MSAYGVQIETPIQNISHQHPKFEETVERAKALFLDGWKVSLGLSGKDSGAAGVCIVEGLLRATAVNPEHGGALHVVTTNTTLDNMVLHDYMMQLHEDMRHYGQENNLPIFTHELKPSLSKSPMVEYIGKGKLLRTAATSNNGRDCAIDWKIIPMKRFLKSLQKQYKTTKIVSISGSRESESLARSKSLAKRSESATEMVSTDLGWSQPIIKDWTLNDVWQLFKLIDDGDIESYSDRFDRMKKHYSSANNGVCDLFAGDTKNASKSKSCGSRFGCTLCCVNGDSDSGLEAQIETDPKTYGFMKPLNELREFMLNGLYDYGNRSIEGRTMKDGFIKVAINHYSIEYRMDLLRYVLSMQVDALDKYGYHAIDLIDYEQLLAIQYYWSREGEPEPGTALKIWHEIVTTGEQYYPIPTIKKIEKGKTPTDRYFDLQSLLDDENPIGLDDEGLNDQFKDAKAHYSRNGKDQQVIRYNESRLFSVVTKDGLAMDFVEDYYPMLVEEGHLLNKCSSVMLKHLIESGVVQITKGSIAKLHEDTKRCQALNILQWSNKKPTPDAIRDNSVDKKAMMAIIESRTQDAIEPITMSIEPTTNQFSLAL</sequence>
<dbReference type="Gene3D" id="3.40.50.620">
    <property type="entry name" value="HUPs"/>
    <property type="match status" value="1"/>
</dbReference>
<evidence type="ECO:0008006" key="3">
    <source>
        <dbReference type="Google" id="ProtNLM"/>
    </source>
</evidence>
<protein>
    <recommendedName>
        <fullName evidence="3">Phosphoadenosine phosphosulphate reductase domain-containing protein</fullName>
    </recommendedName>
</protein>
<dbReference type="SUPFAM" id="SSF52402">
    <property type="entry name" value="Adenine nucleotide alpha hydrolases-like"/>
    <property type="match status" value="1"/>
</dbReference>
<evidence type="ECO:0000313" key="2">
    <source>
        <dbReference type="Proteomes" id="UP001139646"/>
    </source>
</evidence>
<comment type="caution">
    <text evidence="1">The sequence shown here is derived from an EMBL/GenBank/DDBJ whole genome shotgun (WGS) entry which is preliminary data.</text>
</comment>
<reference evidence="1" key="1">
    <citation type="submission" date="2022-01" db="EMBL/GenBank/DDBJ databases">
        <title>Colwellia maritima, isolated from seawater.</title>
        <authorList>
            <person name="Kristyanto S."/>
            <person name="Jung J."/>
            <person name="Jeon C.O."/>
        </authorList>
    </citation>
    <scope>NUCLEOTIDE SEQUENCE</scope>
    <source>
        <strain evidence="1">MSW7</strain>
    </source>
</reference>
<keyword evidence="2" id="KW-1185">Reference proteome</keyword>
<name>A0ABS9XAM6_9GAMM</name>
<evidence type="ECO:0000313" key="1">
    <source>
        <dbReference type="EMBL" id="MCI2286097.1"/>
    </source>
</evidence>
<dbReference type="RefSeq" id="WP_242289294.1">
    <property type="nucleotide sequence ID" value="NZ_JAKKSL010000007.1"/>
</dbReference>
<accession>A0ABS9XAM6</accession>
<dbReference type="InterPro" id="IPR014729">
    <property type="entry name" value="Rossmann-like_a/b/a_fold"/>
</dbReference>
<dbReference type="EMBL" id="JAKKSL010000007">
    <property type="protein sequence ID" value="MCI2286097.1"/>
    <property type="molecule type" value="Genomic_DNA"/>
</dbReference>